<accession>A0A7Z2T7J8</accession>
<dbReference type="GO" id="GO:0009279">
    <property type="term" value="C:cell outer membrane"/>
    <property type="evidence" value="ECO:0007669"/>
    <property type="project" value="UniProtKB-SubCell"/>
</dbReference>
<dbReference type="InterPro" id="IPR006665">
    <property type="entry name" value="OmpA-like"/>
</dbReference>
<feature type="signal peptide" evidence="6">
    <location>
        <begin position="1"/>
        <end position="22"/>
    </location>
</feature>
<evidence type="ECO:0000256" key="2">
    <source>
        <dbReference type="ARBA" id="ARBA00023136"/>
    </source>
</evidence>
<evidence type="ECO:0000256" key="4">
    <source>
        <dbReference type="PROSITE-ProRule" id="PRU00473"/>
    </source>
</evidence>
<dbReference type="InterPro" id="IPR006664">
    <property type="entry name" value="OMP_bac"/>
</dbReference>
<evidence type="ECO:0000256" key="6">
    <source>
        <dbReference type="SAM" id="SignalP"/>
    </source>
</evidence>
<dbReference type="AlphaFoldDB" id="A0A7Z2T7J8"/>
<dbReference type="Pfam" id="PF00691">
    <property type="entry name" value="OmpA"/>
    <property type="match status" value="1"/>
</dbReference>
<dbReference type="CDD" id="cd07185">
    <property type="entry name" value="OmpA_C-like"/>
    <property type="match status" value="1"/>
</dbReference>
<feature type="chain" id="PRO_5030566222" evidence="6">
    <location>
        <begin position="23"/>
        <end position="211"/>
    </location>
</feature>
<gene>
    <name evidence="8" type="ORF">GT360_20130</name>
</gene>
<evidence type="ECO:0000313" key="8">
    <source>
        <dbReference type="EMBL" id="QIA65826.1"/>
    </source>
</evidence>
<dbReference type="PROSITE" id="PS51123">
    <property type="entry name" value="OMPA_2"/>
    <property type="match status" value="1"/>
</dbReference>
<dbReference type="SUPFAM" id="SSF103088">
    <property type="entry name" value="OmpA-like"/>
    <property type="match status" value="1"/>
</dbReference>
<protein>
    <submittedName>
        <fullName evidence="8">OmpA family protein</fullName>
    </submittedName>
</protein>
<evidence type="ECO:0000259" key="7">
    <source>
        <dbReference type="PROSITE" id="PS51123"/>
    </source>
</evidence>
<dbReference type="Gene3D" id="3.30.1330.60">
    <property type="entry name" value="OmpA-like domain"/>
    <property type="match status" value="1"/>
</dbReference>
<comment type="subcellular location">
    <subcellularLocation>
        <location evidence="1">Cell outer membrane</location>
    </subcellularLocation>
</comment>
<proteinExistence type="predicted"/>
<dbReference type="Proteomes" id="UP000464262">
    <property type="component" value="Chromosome 2"/>
</dbReference>
<organism evidence="8 9">
    <name type="scientific">Vibrio astriarenae</name>
    <dbReference type="NCBI Taxonomy" id="1481923"/>
    <lineage>
        <taxon>Bacteria</taxon>
        <taxon>Pseudomonadati</taxon>
        <taxon>Pseudomonadota</taxon>
        <taxon>Gammaproteobacteria</taxon>
        <taxon>Vibrionales</taxon>
        <taxon>Vibrionaceae</taxon>
        <taxon>Vibrio</taxon>
    </lineage>
</organism>
<dbReference type="EMBL" id="CP047476">
    <property type="protein sequence ID" value="QIA65826.1"/>
    <property type="molecule type" value="Genomic_DNA"/>
</dbReference>
<reference evidence="8 9" key="1">
    <citation type="submission" date="2020-01" db="EMBL/GenBank/DDBJ databases">
        <title>Whole genome and functional gene identification of agarase of Vibrio HN897.</title>
        <authorList>
            <person name="Liu Y."/>
            <person name="Zhao Z."/>
        </authorList>
    </citation>
    <scope>NUCLEOTIDE SEQUENCE [LARGE SCALE GENOMIC DNA]</scope>
    <source>
        <strain evidence="8 9">HN897</strain>
    </source>
</reference>
<evidence type="ECO:0000256" key="3">
    <source>
        <dbReference type="ARBA" id="ARBA00023237"/>
    </source>
</evidence>
<dbReference type="InterPro" id="IPR050330">
    <property type="entry name" value="Bact_OuterMem_StrucFunc"/>
</dbReference>
<feature type="domain" description="OmpA-like" evidence="7">
    <location>
        <begin position="92"/>
        <end position="209"/>
    </location>
</feature>
<keyword evidence="2 4" id="KW-0472">Membrane</keyword>
<name>A0A7Z2T7J8_9VIBR</name>
<keyword evidence="6" id="KW-0732">Signal</keyword>
<dbReference type="PRINTS" id="PR01021">
    <property type="entry name" value="OMPADOMAIN"/>
</dbReference>
<dbReference type="KEGG" id="vas:GT360_20130"/>
<feature type="region of interest" description="Disordered" evidence="5">
    <location>
        <begin position="182"/>
        <end position="211"/>
    </location>
</feature>
<evidence type="ECO:0000256" key="1">
    <source>
        <dbReference type="ARBA" id="ARBA00004442"/>
    </source>
</evidence>
<dbReference type="PANTHER" id="PTHR30329">
    <property type="entry name" value="STATOR ELEMENT OF FLAGELLAR MOTOR COMPLEX"/>
    <property type="match status" value="1"/>
</dbReference>
<evidence type="ECO:0000313" key="9">
    <source>
        <dbReference type="Proteomes" id="UP000464262"/>
    </source>
</evidence>
<keyword evidence="3" id="KW-0998">Cell outer membrane</keyword>
<dbReference type="PANTHER" id="PTHR30329:SF21">
    <property type="entry name" value="LIPOPROTEIN YIAD-RELATED"/>
    <property type="match status" value="1"/>
</dbReference>
<sequence>MKRKALTYSIALSAMISGQVLAQMSGEELLSFCAKSDIEVNQRTSIGSGKSIMLLQGAMVTVETDAPAPTKELIASELATLHVHTDCIEYLMDKGIADETLGRVYFDFDKSSLTPASKQVLQGLMDKVNRVESNLLLSGHTDSIGTKEYNYALGLRRAESVQGYLMDKGVDRTAMILETQGEDQPIADNKTTKGREKNRRVELVATPEVQQ</sequence>
<dbReference type="InterPro" id="IPR036737">
    <property type="entry name" value="OmpA-like_sf"/>
</dbReference>
<dbReference type="RefSeq" id="WP_164650724.1">
    <property type="nucleotide sequence ID" value="NZ_CP047476.1"/>
</dbReference>
<keyword evidence="9" id="KW-1185">Reference proteome</keyword>
<evidence type="ECO:0000256" key="5">
    <source>
        <dbReference type="SAM" id="MobiDB-lite"/>
    </source>
</evidence>
<feature type="compositionally biased region" description="Basic and acidic residues" evidence="5">
    <location>
        <begin position="190"/>
        <end position="202"/>
    </location>
</feature>